<gene>
    <name evidence="2" type="ORF">GCM10011577_01440</name>
</gene>
<organism evidence="2 3">
    <name type="scientific">Pseudarthrobacter polychromogenes</name>
    <dbReference type="NCBI Taxonomy" id="1676"/>
    <lineage>
        <taxon>Bacteria</taxon>
        <taxon>Bacillati</taxon>
        <taxon>Actinomycetota</taxon>
        <taxon>Actinomycetes</taxon>
        <taxon>Micrococcales</taxon>
        <taxon>Micrococcaceae</taxon>
        <taxon>Pseudarthrobacter</taxon>
    </lineage>
</organism>
<dbReference type="RefSeq" id="WP_188808645.1">
    <property type="nucleotide sequence ID" value="NZ_BAAAWV010000001.1"/>
</dbReference>
<feature type="region of interest" description="Disordered" evidence="1">
    <location>
        <begin position="107"/>
        <end position="140"/>
    </location>
</feature>
<protein>
    <submittedName>
        <fullName evidence="2">Uncharacterized protein</fullName>
    </submittedName>
</protein>
<proteinExistence type="predicted"/>
<dbReference type="Proteomes" id="UP000596938">
    <property type="component" value="Unassembled WGS sequence"/>
</dbReference>
<accession>A0ABQ1XDB7</accession>
<evidence type="ECO:0000313" key="2">
    <source>
        <dbReference type="EMBL" id="GGG83712.1"/>
    </source>
</evidence>
<reference evidence="3" key="1">
    <citation type="journal article" date="2019" name="Int. J. Syst. Evol. Microbiol.">
        <title>The Global Catalogue of Microorganisms (GCM) 10K type strain sequencing project: providing services to taxonomists for standard genome sequencing and annotation.</title>
        <authorList>
            <consortium name="The Broad Institute Genomics Platform"/>
            <consortium name="The Broad Institute Genome Sequencing Center for Infectious Disease"/>
            <person name="Wu L."/>
            <person name="Ma J."/>
        </authorList>
    </citation>
    <scope>NUCLEOTIDE SEQUENCE [LARGE SCALE GENOMIC DNA]</scope>
    <source>
        <strain evidence="3">CGMCC 1.1927</strain>
    </source>
</reference>
<evidence type="ECO:0000313" key="3">
    <source>
        <dbReference type="Proteomes" id="UP000596938"/>
    </source>
</evidence>
<comment type="caution">
    <text evidence="2">The sequence shown here is derived from an EMBL/GenBank/DDBJ whole genome shotgun (WGS) entry which is preliminary data.</text>
</comment>
<evidence type="ECO:0000256" key="1">
    <source>
        <dbReference type="SAM" id="MobiDB-lite"/>
    </source>
</evidence>
<sequence>MTEKTFVPFSITGVKTSLVGTPSNDGSPGSALYAVPLSLSRPLTGAEQEAMVAVWDNPPSSTTMHRPGTARCYGTEFVLSKTTIEEVRDYHLKTLQGVVAKVNELSEAQHRRDATAEAERKAQAEAHAKNVEKIAKDMDF</sequence>
<name>A0ABQ1XDB7_9MICC</name>
<dbReference type="EMBL" id="BMKU01000001">
    <property type="protein sequence ID" value="GGG83712.1"/>
    <property type="molecule type" value="Genomic_DNA"/>
</dbReference>
<keyword evidence="3" id="KW-1185">Reference proteome</keyword>